<proteinExistence type="predicted"/>
<sequence length="96" mass="11224">MIKETHLSVCPNTSLTKSCSSHICHNISQTVRQRPHSCFIVERVRRVLGWRWNIELHVCWRERPFEAVRDGACKQLKNEVAEGASYREELDSWADT</sequence>
<dbReference type="AlphaFoldDB" id="A0A0C9XRE1"/>
<dbReference type="Proteomes" id="UP000054477">
    <property type="component" value="Unassembled WGS sequence"/>
</dbReference>
<organism evidence="1 2">
    <name type="scientific">Laccaria amethystina LaAM-08-1</name>
    <dbReference type="NCBI Taxonomy" id="1095629"/>
    <lineage>
        <taxon>Eukaryota</taxon>
        <taxon>Fungi</taxon>
        <taxon>Dikarya</taxon>
        <taxon>Basidiomycota</taxon>
        <taxon>Agaricomycotina</taxon>
        <taxon>Agaricomycetes</taxon>
        <taxon>Agaricomycetidae</taxon>
        <taxon>Agaricales</taxon>
        <taxon>Agaricineae</taxon>
        <taxon>Hydnangiaceae</taxon>
        <taxon>Laccaria</taxon>
    </lineage>
</organism>
<name>A0A0C9XRE1_9AGAR</name>
<protein>
    <submittedName>
        <fullName evidence="1">Uncharacterized protein</fullName>
    </submittedName>
</protein>
<evidence type="ECO:0000313" key="2">
    <source>
        <dbReference type="Proteomes" id="UP000054477"/>
    </source>
</evidence>
<reference evidence="1 2" key="1">
    <citation type="submission" date="2014-04" db="EMBL/GenBank/DDBJ databases">
        <authorList>
            <consortium name="DOE Joint Genome Institute"/>
            <person name="Kuo A."/>
            <person name="Kohler A."/>
            <person name="Nagy L.G."/>
            <person name="Floudas D."/>
            <person name="Copeland A."/>
            <person name="Barry K.W."/>
            <person name="Cichocki N."/>
            <person name="Veneault-Fourrey C."/>
            <person name="LaButti K."/>
            <person name="Lindquist E.A."/>
            <person name="Lipzen A."/>
            <person name="Lundell T."/>
            <person name="Morin E."/>
            <person name="Murat C."/>
            <person name="Sun H."/>
            <person name="Tunlid A."/>
            <person name="Henrissat B."/>
            <person name="Grigoriev I.V."/>
            <person name="Hibbett D.S."/>
            <person name="Martin F."/>
            <person name="Nordberg H.P."/>
            <person name="Cantor M.N."/>
            <person name="Hua S.X."/>
        </authorList>
    </citation>
    <scope>NUCLEOTIDE SEQUENCE [LARGE SCALE GENOMIC DNA]</scope>
    <source>
        <strain evidence="1 2">LaAM-08-1</strain>
    </source>
</reference>
<reference evidence="2" key="2">
    <citation type="submission" date="2015-01" db="EMBL/GenBank/DDBJ databases">
        <title>Evolutionary Origins and Diversification of the Mycorrhizal Mutualists.</title>
        <authorList>
            <consortium name="DOE Joint Genome Institute"/>
            <consortium name="Mycorrhizal Genomics Consortium"/>
            <person name="Kohler A."/>
            <person name="Kuo A."/>
            <person name="Nagy L.G."/>
            <person name="Floudas D."/>
            <person name="Copeland A."/>
            <person name="Barry K.W."/>
            <person name="Cichocki N."/>
            <person name="Veneault-Fourrey C."/>
            <person name="LaButti K."/>
            <person name="Lindquist E.A."/>
            <person name="Lipzen A."/>
            <person name="Lundell T."/>
            <person name="Morin E."/>
            <person name="Murat C."/>
            <person name="Riley R."/>
            <person name="Ohm R."/>
            <person name="Sun H."/>
            <person name="Tunlid A."/>
            <person name="Henrissat B."/>
            <person name="Grigoriev I.V."/>
            <person name="Hibbett D.S."/>
            <person name="Martin F."/>
        </authorList>
    </citation>
    <scope>NUCLEOTIDE SEQUENCE [LARGE SCALE GENOMIC DNA]</scope>
    <source>
        <strain evidence="2">LaAM-08-1</strain>
    </source>
</reference>
<dbReference type="EMBL" id="KN838546">
    <property type="protein sequence ID" value="KIK07561.1"/>
    <property type="molecule type" value="Genomic_DNA"/>
</dbReference>
<keyword evidence="2" id="KW-1185">Reference proteome</keyword>
<dbReference type="HOGENOM" id="CLU_2360041_0_0_1"/>
<accession>A0A0C9XRE1</accession>
<evidence type="ECO:0000313" key="1">
    <source>
        <dbReference type="EMBL" id="KIK07561.1"/>
    </source>
</evidence>
<gene>
    <name evidence="1" type="ORF">K443DRAFT_165671</name>
</gene>